<gene>
    <name evidence="1" type="ORF">KC19_2G085000</name>
</gene>
<evidence type="ECO:0000313" key="1">
    <source>
        <dbReference type="EMBL" id="KAG0586365.1"/>
    </source>
</evidence>
<evidence type="ECO:0000313" key="2">
    <source>
        <dbReference type="Proteomes" id="UP000822688"/>
    </source>
</evidence>
<dbReference type="Proteomes" id="UP000822688">
    <property type="component" value="Chromosome 2"/>
</dbReference>
<organism evidence="1 2">
    <name type="scientific">Ceratodon purpureus</name>
    <name type="common">Fire moss</name>
    <name type="synonym">Dicranum purpureum</name>
    <dbReference type="NCBI Taxonomy" id="3225"/>
    <lineage>
        <taxon>Eukaryota</taxon>
        <taxon>Viridiplantae</taxon>
        <taxon>Streptophyta</taxon>
        <taxon>Embryophyta</taxon>
        <taxon>Bryophyta</taxon>
        <taxon>Bryophytina</taxon>
        <taxon>Bryopsida</taxon>
        <taxon>Dicranidae</taxon>
        <taxon>Pseudoditrichales</taxon>
        <taxon>Ditrichaceae</taxon>
        <taxon>Ceratodon</taxon>
    </lineage>
</organism>
<name>A0A8T0ITF3_CERPU</name>
<sequence>MASPHRGTLNLPLPLPLSSLSPLQFQLLPAPFLLTNLAASRLHICVTHPPLPPPLQMPNPKPRFLSSPSNSLTNSLLFPIPSLSSSFASSRKPSCFTSFLYIPFPPPPQTLKLYISLFTLPNPEFFLPLSSSLMPSLSQALPLHASMSPWPQC</sequence>
<protein>
    <submittedName>
        <fullName evidence="1">Uncharacterized protein</fullName>
    </submittedName>
</protein>
<accession>A0A8T0ITF3</accession>
<keyword evidence="2" id="KW-1185">Reference proteome</keyword>
<dbReference type="EMBL" id="CM026422">
    <property type="protein sequence ID" value="KAG0586365.1"/>
    <property type="molecule type" value="Genomic_DNA"/>
</dbReference>
<dbReference type="AlphaFoldDB" id="A0A8T0ITF3"/>
<proteinExistence type="predicted"/>
<comment type="caution">
    <text evidence="1">The sequence shown here is derived from an EMBL/GenBank/DDBJ whole genome shotgun (WGS) entry which is preliminary data.</text>
</comment>
<reference evidence="1" key="1">
    <citation type="submission" date="2020-06" db="EMBL/GenBank/DDBJ databases">
        <title>WGS assembly of Ceratodon purpureus strain R40.</title>
        <authorList>
            <person name="Carey S.B."/>
            <person name="Jenkins J."/>
            <person name="Shu S."/>
            <person name="Lovell J.T."/>
            <person name="Sreedasyam A."/>
            <person name="Maumus F."/>
            <person name="Tiley G.P."/>
            <person name="Fernandez-Pozo N."/>
            <person name="Barry K."/>
            <person name="Chen C."/>
            <person name="Wang M."/>
            <person name="Lipzen A."/>
            <person name="Daum C."/>
            <person name="Saski C.A."/>
            <person name="Payton A.C."/>
            <person name="Mcbreen J.C."/>
            <person name="Conrad R.E."/>
            <person name="Kollar L.M."/>
            <person name="Olsson S."/>
            <person name="Huttunen S."/>
            <person name="Landis J.B."/>
            <person name="Wickett N.J."/>
            <person name="Johnson M.G."/>
            <person name="Rensing S.A."/>
            <person name="Grimwood J."/>
            <person name="Schmutz J."/>
            <person name="Mcdaniel S.F."/>
        </authorList>
    </citation>
    <scope>NUCLEOTIDE SEQUENCE</scope>
    <source>
        <strain evidence="1">R40</strain>
    </source>
</reference>